<dbReference type="InterPro" id="IPR000577">
    <property type="entry name" value="Carb_kinase_FGGY"/>
</dbReference>
<evidence type="ECO:0000256" key="6">
    <source>
        <dbReference type="ARBA" id="ARBA00022777"/>
    </source>
</evidence>
<dbReference type="InterPro" id="IPR018483">
    <property type="entry name" value="Carb_kinase_FGGY_CS"/>
</dbReference>
<protein>
    <recommendedName>
        <fullName evidence="3">glycerol kinase</fullName>
        <ecNumber evidence="3">2.7.1.30</ecNumber>
    </recommendedName>
    <alternativeName>
        <fullName evidence="9">ATP:glycerol 3-phosphotransferase</fullName>
    </alternativeName>
</protein>
<evidence type="ECO:0000256" key="7">
    <source>
        <dbReference type="ARBA" id="ARBA00022798"/>
    </source>
</evidence>
<dbReference type="PIRSF" id="PIRSF000538">
    <property type="entry name" value="GlpK"/>
    <property type="match status" value="1"/>
</dbReference>
<dbReference type="SUPFAM" id="SSF53067">
    <property type="entry name" value="Actin-like ATPase domain"/>
    <property type="match status" value="2"/>
</dbReference>
<evidence type="ECO:0000256" key="8">
    <source>
        <dbReference type="ARBA" id="ARBA00022840"/>
    </source>
</evidence>
<dbReference type="NCBIfam" id="TIGR01311">
    <property type="entry name" value="glycerol_kin"/>
    <property type="match status" value="1"/>
</dbReference>
<evidence type="ECO:0000256" key="1">
    <source>
        <dbReference type="ARBA" id="ARBA00005190"/>
    </source>
</evidence>
<evidence type="ECO:0000256" key="10">
    <source>
        <dbReference type="RuleBase" id="RU003733"/>
    </source>
</evidence>
<dbReference type="Gene3D" id="3.30.420.40">
    <property type="match status" value="2"/>
</dbReference>
<keyword evidence="8" id="KW-0067">ATP-binding</keyword>
<dbReference type="InterPro" id="IPR005999">
    <property type="entry name" value="Glycerol_kin"/>
</dbReference>
<dbReference type="PROSITE" id="PS00445">
    <property type="entry name" value="FGGY_KINASES_2"/>
    <property type="match status" value="1"/>
</dbReference>
<evidence type="ECO:0000256" key="4">
    <source>
        <dbReference type="ARBA" id="ARBA00022679"/>
    </source>
</evidence>
<dbReference type="EC" id="2.7.1.30" evidence="3"/>
<dbReference type="CDD" id="cd07792">
    <property type="entry name" value="ASKHA_NBD_FGGY_GK1-3-like"/>
    <property type="match status" value="1"/>
</dbReference>
<dbReference type="InterPro" id="IPR042018">
    <property type="entry name" value="GK1-3_metazoan-type"/>
</dbReference>
<dbReference type="InterPro" id="IPR018485">
    <property type="entry name" value="FGGY_C"/>
</dbReference>
<evidence type="ECO:0000256" key="9">
    <source>
        <dbReference type="ARBA" id="ARBA00043149"/>
    </source>
</evidence>
<dbReference type="GO" id="GO:0016301">
    <property type="term" value="F:kinase activity"/>
    <property type="evidence" value="ECO:0007669"/>
    <property type="project" value="UniProtKB-KW"/>
</dbReference>
<sequence length="511" mass="56334">MTLFVCAIDQGTTSTRFQIFNQEGAFVTSHQEQLRQIYKRPGWIEHDPKEILRSVVTCAEEAIRRFELMGHSTKHIKSLGITNQRETTIVWNKDTGEPLYNAIVWGDTRTNKIVQRLQKKDTSKLQKMTGLPLHNYFSALKLAWLMKHVPAVKTSIEKGQAMFGTVDSWLIWNLTGGPNGGAHVTDVTNASRTMLMNLETRAWDPILLEFFGVPESILPEIVSSSEHYGDVELIKAIKGLPICGCLGDQQAAFVGQKCFEPGEIKNTYGTGAFMLLHVGDTPVCSKQGLISTIGYQLGRDGPVGYCLEGSIGVAGSAIEWLKDNMGIIENVKQVDELASQVDDTGGVVFVTAFSGLFAPYWRDDARGTIVGLTQFTNKCHLTRATLEAACLSTRAVLTAMRQEGHVELKTLKADGGLSNSDVCMQLQADTLGIPVERPAMRETSGLGAAFAAGLGCGLWKDLETVRSLYVEGADVFEADINNKDREAKYTMWEEAVKRSYGWTQVYNDDSE</sequence>
<keyword evidence="14" id="KW-1185">Reference proteome</keyword>
<name>A0ABR3BC08_PHYBL</name>
<keyword evidence="7" id="KW-0319">Glycerol metabolism</keyword>
<comment type="pathway">
    <text evidence="1">Polyol metabolism; glycerol degradation via glycerol kinase pathway; sn-glycerol 3-phosphate from glycerol: step 1/1.</text>
</comment>
<feature type="domain" description="Carbohydrate kinase FGGY N-terminal" evidence="11">
    <location>
        <begin position="5"/>
        <end position="255"/>
    </location>
</feature>
<evidence type="ECO:0000259" key="12">
    <source>
        <dbReference type="Pfam" id="PF02782"/>
    </source>
</evidence>
<dbReference type="PROSITE" id="PS00933">
    <property type="entry name" value="FGGY_KINASES_1"/>
    <property type="match status" value="1"/>
</dbReference>
<evidence type="ECO:0000256" key="2">
    <source>
        <dbReference type="ARBA" id="ARBA00009156"/>
    </source>
</evidence>
<dbReference type="Proteomes" id="UP001448207">
    <property type="component" value="Unassembled WGS sequence"/>
</dbReference>
<comment type="similarity">
    <text evidence="2 10">Belongs to the FGGY kinase family.</text>
</comment>
<organism evidence="13 14">
    <name type="scientific">Phycomyces blakesleeanus</name>
    <dbReference type="NCBI Taxonomy" id="4837"/>
    <lineage>
        <taxon>Eukaryota</taxon>
        <taxon>Fungi</taxon>
        <taxon>Fungi incertae sedis</taxon>
        <taxon>Mucoromycota</taxon>
        <taxon>Mucoromycotina</taxon>
        <taxon>Mucoromycetes</taxon>
        <taxon>Mucorales</taxon>
        <taxon>Phycomycetaceae</taxon>
        <taxon>Phycomyces</taxon>
    </lineage>
</organism>
<dbReference type="InterPro" id="IPR043129">
    <property type="entry name" value="ATPase_NBD"/>
</dbReference>
<accession>A0ABR3BC08</accession>
<gene>
    <name evidence="13" type="ORF">J3Q64DRAFT_1816874</name>
</gene>
<proteinExistence type="inferred from homology"/>
<evidence type="ECO:0000256" key="3">
    <source>
        <dbReference type="ARBA" id="ARBA00012099"/>
    </source>
</evidence>
<evidence type="ECO:0000313" key="14">
    <source>
        <dbReference type="Proteomes" id="UP001448207"/>
    </source>
</evidence>
<reference evidence="13 14" key="1">
    <citation type="submission" date="2024-04" db="EMBL/GenBank/DDBJ databases">
        <title>Symmetric and asymmetric DNA N6-adenine methylation regulates different biological responses in Mucorales.</title>
        <authorList>
            <consortium name="Lawrence Berkeley National Laboratory"/>
            <person name="Lax C."/>
            <person name="Mondo S.J."/>
            <person name="Osorio-Concepcion M."/>
            <person name="Muszewska A."/>
            <person name="Corrochano-Luque M."/>
            <person name="Gutierrez G."/>
            <person name="Riley R."/>
            <person name="Lipzen A."/>
            <person name="Guo J."/>
            <person name="Hundley H."/>
            <person name="Amirebrahimi M."/>
            <person name="Ng V."/>
            <person name="Lorenzo-Gutierrez D."/>
            <person name="Binder U."/>
            <person name="Yang J."/>
            <person name="Song Y."/>
            <person name="Canovas D."/>
            <person name="Navarro E."/>
            <person name="Freitag M."/>
            <person name="Gabaldon T."/>
            <person name="Grigoriev I.V."/>
            <person name="Corrochano L.M."/>
            <person name="Nicolas F.E."/>
            <person name="Garre V."/>
        </authorList>
    </citation>
    <scope>NUCLEOTIDE SEQUENCE [LARGE SCALE GENOMIC DNA]</scope>
    <source>
        <strain evidence="13 14">L51</strain>
    </source>
</reference>
<feature type="domain" description="Carbohydrate kinase FGGY C-terminal" evidence="12">
    <location>
        <begin position="266"/>
        <end position="454"/>
    </location>
</feature>
<dbReference type="InterPro" id="IPR018484">
    <property type="entry name" value="FGGY_N"/>
</dbReference>
<keyword evidence="6 10" id="KW-0418">Kinase</keyword>
<evidence type="ECO:0000313" key="13">
    <source>
        <dbReference type="EMBL" id="KAL0096394.1"/>
    </source>
</evidence>
<dbReference type="Pfam" id="PF00370">
    <property type="entry name" value="FGGY_N"/>
    <property type="match status" value="1"/>
</dbReference>
<keyword evidence="5" id="KW-0547">Nucleotide-binding</keyword>
<dbReference type="NCBIfam" id="NF000756">
    <property type="entry name" value="PRK00047.1"/>
    <property type="match status" value="1"/>
</dbReference>
<evidence type="ECO:0000259" key="11">
    <source>
        <dbReference type="Pfam" id="PF00370"/>
    </source>
</evidence>
<dbReference type="PANTHER" id="PTHR10196">
    <property type="entry name" value="SUGAR KINASE"/>
    <property type="match status" value="1"/>
</dbReference>
<keyword evidence="4 10" id="KW-0808">Transferase</keyword>
<dbReference type="PANTHER" id="PTHR10196:SF69">
    <property type="entry name" value="GLYCEROL KINASE"/>
    <property type="match status" value="1"/>
</dbReference>
<comment type="caution">
    <text evidence="13">The sequence shown here is derived from an EMBL/GenBank/DDBJ whole genome shotgun (WGS) entry which is preliminary data.</text>
</comment>
<evidence type="ECO:0000256" key="5">
    <source>
        <dbReference type="ARBA" id="ARBA00022741"/>
    </source>
</evidence>
<dbReference type="EMBL" id="JBCLYO010000001">
    <property type="protein sequence ID" value="KAL0096394.1"/>
    <property type="molecule type" value="Genomic_DNA"/>
</dbReference>
<dbReference type="Pfam" id="PF02782">
    <property type="entry name" value="FGGY_C"/>
    <property type="match status" value="1"/>
</dbReference>